<dbReference type="Gene3D" id="3.30.300.30">
    <property type="match status" value="1"/>
</dbReference>
<dbReference type="EMBL" id="SMFZ01000001">
    <property type="protein sequence ID" value="TCK25845.1"/>
    <property type="molecule type" value="Genomic_DNA"/>
</dbReference>
<keyword evidence="4" id="KW-1185">Reference proteome</keyword>
<dbReference type="InterPro" id="IPR042099">
    <property type="entry name" value="ANL_N_sf"/>
</dbReference>
<proteinExistence type="predicted"/>
<dbReference type="AlphaFoldDB" id="A0A4R1HXK5"/>
<accession>A0A4R1HXK5</accession>
<dbReference type="Proteomes" id="UP000295560">
    <property type="component" value="Unassembled WGS sequence"/>
</dbReference>
<dbReference type="Pfam" id="PF00501">
    <property type="entry name" value="AMP-binding"/>
    <property type="match status" value="1"/>
</dbReference>
<gene>
    <name evidence="3" type="ORF">EV378_1671</name>
</gene>
<feature type="domain" description="AMP-binding enzyme C-terminal" evidence="2">
    <location>
        <begin position="415"/>
        <end position="491"/>
    </location>
</feature>
<reference evidence="3 4" key="1">
    <citation type="submission" date="2019-03" db="EMBL/GenBank/DDBJ databases">
        <title>Sequencing the genomes of 1000 actinobacteria strains.</title>
        <authorList>
            <person name="Klenk H.-P."/>
        </authorList>
    </citation>
    <scope>NUCLEOTIDE SEQUENCE [LARGE SCALE GENOMIC DNA]</scope>
    <source>
        <strain evidence="3 4">DSM 44969</strain>
    </source>
</reference>
<sequence length="512" mass="55622">MDVPGLMRQSVRFHADRTALITRDVRLTFAQAWDRGVRVANGLRALGVGPGDRVAAVEDNTLGAADLFLGAAIAGAVRVPLYPRNSRRSHAVMLRQTGVRVVVAEAAHVDGVKGLEREIDTLEHVVVRDEGYEGWLAEQSDVDPMVRVGPDDWYIVRHSSGTTGRPKGVGYTQHDWLVNCRNWYVRLPTLDPDSVVGHAAPISHAAGYLFLPAWLTGAANLLYGPFDVPTVLDLTERHRVTHTFAAPSMLAGLAADPSAAGRDWSALRCILVGGAPITDATILAGRRVFGDVVHQVFGQTEATPLTIMTPAEWFADVPGSTPMRSAGRVLPFCRLEIRGDDGAVLGPDGVGEIWTQVEAQMRGYWGDPERTAERLVDGWVRTGDIGRLDANGYLYVLDRVDDMIVSGGFNIWPAELETVIADLPGVEEVAVFGVPHERWGESPMAVCRVDPDAGVTEDAVVGIVTERLGSYQKPTAVRLTTEPLPKSVVGKLQRKVLRDPYWEGRDSRVSGA</sequence>
<dbReference type="Gene3D" id="3.40.50.12780">
    <property type="entry name" value="N-terminal domain of ligase-like"/>
    <property type="match status" value="1"/>
</dbReference>
<name>A0A4R1HXK5_PSEEN</name>
<dbReference type="PANTHER" id="PTHR43767">
    <property type="entry name" value="LONG-CHAIN-FATTY-ACID--COA LIGASE"/>
    <property type="match status" value="1"/>
</dbReference>
<dbReference type="InterPro" id="IPR025110">
    <property type="entry name" value="AMP-bd_C"/>
</dbReference>
<dbReference type="RefSeq" id="WP_132422364.1">
    <property type="nucleotide sequence ID" value="NZ_SMFZ01000001.1"/>
</dbReference>
<dbReference type="PANTHER" id="PTHR43767:SF7">
    <property type="entry name" value="MEDIUM_LONG-CHAIN-FATTY-ACID--COA LIGASE FADD8"/>
    <property type="match status" value="1"/>
</dbReference>
<dbReference type="GO" id="GO:0016877">
    <property type="term" value="F:ligase activity, forming carbon-sulfur bonds"/>
    <property type="evidence" value="ECO:0007669"/>
    <property type="project" value="UniProtKB-ARBA"/>
</dbReference>
<dbReference type="InterPro" id="IPR020845">
    <property type="entry name" value="AMP-binding_CS"/>
</dbReference>
<evidence type="ECO:0000259" key="2">
    <source>
        <dbReference type="Pfam" id="PF13193"/>
    </source>
</evidence>
<dbReference type="InterPro" id="IPR045851">
    <property type="entry name" value="AMP-bd_C_sf"/>
</dbReference>
<evidence type="ECO:0000313" key="3">
    <source>
        <dbReference type="EMBL" id="TCK25845.1"/>
    </source>
</evidence>
<evidence type="ECO:0000259" key="1">
    <source>
        <dbReference type="Pfam" id="PF00501"/>
    </source>
</evidence>
<dbReference type="InterPro" id="IPR000873">
    <property type="entry name" value="AMP-dep_synth/lig_dom"/>
</dbReference>
<comment type="caution">
    <text evidence="3">The sequence shown here is derived from an EMBL/GenBank/DDBJ whole genome shotgun (WGS) entry which is preliminary data.</text>
</comment>
<dbReference type="InterPro" id="IPR050237">
    <property type="entry name" value="ATP-dep_AMP-bd_enzyme"/>
</dbReference>
<protein>
    <submittedName>
        <fullName evidence="3">Acyl-CoA synthetase (AMP-forming)/AMP-acid ligase II</fullName>
    </submittedName>
</protein>
<dbReference type="Pfam" id="PF13193">
    <property type="entry name" value="AMP-binding_C"/>
    <property type="match status" value="1"/>
</dbReference>
<evidence type="ECO:0000313" key="4">
    <source>
        <dbReference type="Proteomes" id="UP000295560"/>
    </source>
</evidence>
<organism evidence="3 4">
    <name type="scientific">Pseudonocardia endophytica</name>
    <dbReference type="NCBI Taxonomy" id="401976"/>
    <lineage>
        <taxon>Bacteria</taxon>
        <taxon>Bacillati</taxon>
        <taxon>Actinomycetota</taxon>
        <taxon>Actinomycetes</taxon>
        <taxon>Pseudonocardiales</taxon>
        <taxon>Pseudonocardiaceae</taxon>
        <taxon>Pseudonocardia</taxon>
    </lineage>
</organism>
<keyword evidence="3" id="KW-0436">Ligase</keyword>
<feature type="domain" description="AMP-dependent synthetase/ligase" evidence="1">
    <location>
        <begin position="9"/>
        <end position="365"/>
    </location>
</feature>
<dbReference type="SUPFAM" id="SSF56801">
    <property type="entry name" value="Acetyl-CoA synthetase-like"/>
    <property type="match status" value="1"/>
</dbReference>
<dbReference type="PROSITE" id="PS00455">
    <property type="entry name" value="AMP_BINDING"/>
    <property type="match status" value="1"/>
</dbReference>
<dbReference type="OrthoDB" id="9803968at2"/>